<dbReference type="AlphaFoldDB" id="A0A9D2DWM7"/>
<dbReference type="SUPFAM" id="SSF52540">
    <property type="entry name" value="P-loop containing nucleoside triphosphate hydrolases"/>
    <property type="match status" value="1"/>
</dbReference>
<protein>
    <recommendedName>
        <fullName evidence="8">FtsK domain-containing protein</fullName>
    </recommendedName>
</protein>
<dbReference type="Pfam" id="PF17854">
    <property type="entry name" value="FtsK_alpha"/>
    <property type="match status" value="1"/>
</dbReference>
<dbReference type="Gene3D" id="3.30.980.40">
    <property type="match status" value="1"/>
</dbReference>
<dbReference type="CDD" id="cd01127">
    <property type="entry name" value="TrwB_TraG_TraD_VirD4"/>
    <property type="match status" value="1"/>
</dbReference>
<dbReference type="Gene3D" id="1.10.10.10">
    <property type="entry name" value="Winged helix-like DNA-binding domain superfamily/Winged helix DNA-binding domain"/>
    <property type="match status" value="1"/>
</dbReference>
<dbReference type="Pfam" id="PF09397">
    <property type="entry name" value="FtsK_gamma"/>
    <property type="match status" value="1"/>
</dbReference>
<keyword evidence="3 5" id="KW-0067">ATP-binding</keyword>
<organism evidence="9 10">
    <name type="scientific">Candidatus Gallimonas intestinigallinarum</name>
    <dbReference type="NCBI Taxonomy" id="2838604"/>
    <lineage>
        <taxon>Bacteria</taxon>
        <taxon>Bacillati</taxon>
        <taxon>Bacillota</taxon>
        <taxon>Clostridia</taxon>
        <taxon>Candidatus Gallimonas</taxon>
    </lineage>
</organism>
<feature type="compositionally biased region" description="Basic and acidic residues" evidence="6">
    <location>
        <begin position="611"/>
        <end position="624"/>
    </location>
</feature>
<evidence type="ECO:0000256" key="6">
    <source>
        <dbReference type="SAM" id="MobiDB-lite"/>
    </source>
</evidence>
<dbReference type="InterPro" id="IPR050206">
    <property type="entry name" value="FtsK/SpoIIIE/SftA"/>
</dbReference>
<keyword evidence="7" id="KW-0812">Transmembrane</keyword>
<feature type="transmembrane region" description="Helical" evidence="7">
    <location>
        <begin position="94"/>
        <end position="114"/>
    </location>
</feature>
<feature type="compositionally biased region" description="Pro residues" evidence="6">
    <location>
        <begin position="522"/>
        <end position="539"/>
    </location>
</feature>
<gene>
    <name evidence="9" type="ORF">H9812_02775</name>
</gene>
<comment type="caution">
    <text evidence="9">The sequence shown here is derived from an EMBL/GenBank/DDBJ whole genome shotgun (WGS) entry which is preliminary data.</text>
</comment>
<dbReference type="Pfam" id="PF01580">
    <property type="entry name" value="FtsK_SpoIIIE"/>
    <property type="match status" value="1"/>
</dbReference>
<keyword evidence="7" id="KW-1133">Transmembrane helix</keyword>
<dbReference type="InterPro" id="IPR041027">
    <property type="entry name" value="FtsK_alpha"/>
</dbReference>
<feature type="domain" description="FtsK" evidence="8">
    <location>
        <begin position="845"/>
        <end position="1040"/>
    </location>
</feature>
<evidence type="ECO:0000256" key="5">
    <source>
        <dbReference type="PROSITE-ProRule" id="PRU00289"/>
    </source>
</evidence>
<keyword evidence="2 5" id="KW-0547">Nucleotide-binding</keyword>
<feature type="compositionally biased region" description="Pro residues" evidence="6">
    <location>
        <begin position="468"/>
        <end position="486"/>
    </location>
</feature>
<feature type="region of interest" description="Disordered" evidence="6">
    <location>
        <begin position="311"/>
        <end position="705"/>
    </location>
</feature>
<feature type="region of interest" description="Disordered" evidence="6">
    <location>
        <begin position="261"/>
        <end position="280"/>
    </location>
</feature>
<evidence type="ECO:0000313" key="9">
    <source>
        <dbReference type="EMBL" id="HIZ24384.1"/>
    </source>
</evidence>
<keyword evidence="7" id="KW-0472">Membrane</keyword>
<dbReference type="PANTHER" id="PTHR22683">
    <property type="entry name" value="SPORULATION PROTEIN RELATED"/>
    <property type="match status" value="1"/>
</dbReference>
<dbReference type="Gene3D" id="3.40.50.300">
    <property type="entry name" value="P-loop containing nucleotide triphosphate hydrolases"/>
    <property type="match status" value="1"/>
</dbReference>
<name>A0A9D2DWM7_9FIRM</name>
<evidence type="ECO:0000256" key="7">
    <source>
        <dbReference type="SAM" id="Phobius"/>
    </source>
</evidence>
<feature type="transmembrane region" description="Helical" evidence="7">
    <location>
        <begin position="126"/>
        <end position="150"/>
    </location>
</feature>
<dbReference type="InterPro" id="IPR018541">
    <property type="entry name" value="Ftsk_gamma"/>
</dbReference>
<evidence type="ECO:0000256" key="4">
    <source>
        <dbReference type="ARBA" id="ARBA00023125"/>
    </source>
</evidence>
<dbReference type="Proteomes" id="UP000824044">
    <property type="component" value="Unassembled WGS sequence"/>
</dbReference>
<feature type="compositionally biased region" description="Basic and acidic residues" evidence="6">
    <location>
        <begin position="588"/>
        <end position="603"/>
    </location>
</feature>
<dbReference type="InterPro" id="IPR002543">
    <property type="entry name" value="FtsK_dom"/>
</dbReference>
<feature type="compositionally biased region" description="Basic and acidic residues" evidence="6">
    <location>
        <begin position="668"/>
        <end position="696"/>
    </location>
</feature>
<dbReference type="SMART" id="SM00843">
    <property type="entry name" value="Ftsk_gamma"/>
    <property type="match status" value="1"/>
</dbReference>
<dbReference type="InterPro" id="IPR036388">
    <property type="entry name" value="WH-like_DNA-bd_sf"/>
</dbReference>
<dbReference type="InterPro" id="IPR027417">
    <property type="entry name" value="P-loop_NTPase"/>
</dbReference>
<feature type="region of interest" description="Disordered" evidence="6">
    <location>
        <begin position="194"/>
        <end position="226"/>
    </location>
</feature>
<reference evidence="9" key="2">
    <citation type="submission" date="2021-04" db="EMBL/GenBank/DDBJ databases">
        <authorList>
            <person name="Gilroy R."/>
        </authorList>
    </citation>
    <scope>NUCLEOTIDE SEQUENCE</scope>
    <source>
        <strain evidence="9">CHK33-5263</strain>
    </source>
</reference>
<proteinExistence type="inferred from homology"/>
<feature type="transmembrane region" description="Helical" evidence="7">
    <location>
        <begin position="63"/>
        <end position="82"/>
    </location>
</feature>
<dbReference type="PANTHER" id="PTHR22683:SF41">
    <property type="entry name" value="DNA TRANSLOCASE FTSK"/>
    <property type="match status" value="1"/>
</dbReference>
<evidence type="ECO:0000256" key="1">
    <source>
        <dbReference type="ARBA" id="ARBA00006474"/>
    </source>
</evidence>
<dbReference type="GO" id="GO:0005524">
    <property type="term" value="F:ATP binding"/>
    <property type="evidence" value="ECO:0007669"/>
    <property type="project" value="UniProtKB-UniRule"/>
</dbReference>
<evidence type="ECO:0000256" key="2">
    <source>
        <dbReference type="ARBA" id="ARBA00022741"/>
    </source>
</evidence>
<dbReference type="InterPro" id="IPR036390">
    <property type="entry name" value="WH_DNA-bd_sf"/>
</dbReference>
<feature type="compositionally biased region" description="Basic and acidic residues" evidence="6">
    <location>
        <begin position="555"/>
        <end position="580"/>
    </location>
</feature>
<dbReference type="GO" id="GO:0016020">
    <property type="term" value="C:membrane"/>
    <property type="evidence" value="ECO:0007669"/>
    <property type="project" value="UniProtKB-SubCell"/>
</dbReference>
<keyword evidence="4" id="KW-0238">DNA-binding</keyword>
<feature type="binding site" evidence="5">
    <location>
        <begin position="862"/>
        <end position="869"/>
    </location>
    <ligand>
        <name>ATP</name>
        <dbReference type="ChEBI" id="CHEBI:30616"/>
    </ligand>
</feature>
<dbReference type="PROSITE" id="PS50901">
    <property type="entry name" value="FTSK"/>
    <property type="match status" value="1"/>
</dbReference>
<feature type="compositionally biased region" description="Low complexity" evidence="6">
    <location>
        <begin position="209"/>
        <end position="226"/>
    </location>
</feature>
<dbReference type="EMBL" id="DXBS01000056">
    <property type="protein sequence ID" value="HIZ24384.1"/>
    <property type="molecule type" value="Genomic_DNA"/>
</dbReference>
<feature type="compositionally biased region" description="Polar residues" evidence="6">
    <location>
        <begin position="311"/>
        <end position="321"/>
    </location>
</feature>
<dbReference type="GO" id="GO:0003677">
    <property type="term" value="F:DNA binding"/>
    <property type="evidence" value="ECO:0007669"/>
    <property type="project" value="UniProtKB-KW"/>
</dbReference>
<sequence length="1197" mass="130875">MNGVGRGENKQNKNVGALLTRETIGMTLLLFSAVMLFICVTGGAVFGEIGVAITAFFVGLAGFFVYPLLVLLLYFSFVLVFGKKPIPARWIARVYFLLAAIFLIVQTATAEPYFSLGFGGYMNACWTAAGEGISGGTGGGVLLGLIAYPVRAILSGVGAYILYALLIVLALYLIALDTPLRALILPSARRRPEKRRRQEGVSFDDLPEPSRASARQEAPAAPAEAVAPTDVPISAGYGAPGYQPPTYPGAYVAPAPEPAPYGGYAEQTKPKVQPPLSAQDAYERSRAILFDTDPASDYKNNLIFDRDSRFNTYPRRSSVGPSGTAADAGKTAARSDASEDSSDVSYTERYLSQTESSRPVMPKRVTQERPASAIGQDDFNYPQSPSYRAPSIPLYPTHDYYANDVPYDASNQTEDLPAPEPKQEWSAQTARPSYTPYAYPQPAPEPVSDEPARNGTDFESVRGAAMPAPEPEPAPKAQPAPAPVFRPEPEIAPKAEPAPEMPERVSYLDPVKSGEIDAQPTPSAPADPEPSAPAYPTQPSPYARRETPAQQEPSYDSKAREREFRSIFARPVEERTRVEDTPSSVPPERFDRTKLSRADRFEMPEPQEDPIADRGRDVFERSPAEDAPSAQSRVYDAPVPSAANLFDNDAEMDDADYREEPALPVPSARERGERARTRTPRGVDAREFSEAPEESKPAPQPKKHKYQAYVRPSVDNLDRYDDNVRISQEEIEQNSEIILDTLQGFRVDAEVVKVTIGSAVTRYDIDIPRNIAVRSVIKRDAEIAMRLHARDGVNIYSNSEVGAISVEVPNSVRATVGLRSVMEAPEYVNGKPNSLMFAIGKDVEGRNVCGNIVKMKHLLVAGATGSGKSVCLNSMLISLICKYSPEELRLILIDPKKVEFAVFDGLPHLMINEIIADAQKAVAALNWAIKEMERRYTLFEQKTRSGSNVHNLDEYNASITDGEEKLPKIVIVVDELADLMSVAKKDIEDRIQRLAQKARAAGMHLVIATQRPSVDVITGVIKGNLPTRLAFRVVQEVDSRTILDESGAEKLLGLGDMLYRTEGMYSCLRVQGAFIDSKEVQRVVEDIKANNEAYFDESVADYINKTEGGASGGGDDDADGGAVDPQYIKALAIVVKLGSASISLIQRKCSVGYNHAGKIIEWMELMGYISPFDGKAKARTVLLTKEDFEAKYGDIDG</sequence>
<evidence type="ECO:0000313" key="10">
    <source>
        <dbReference type="Proteomes" id="UP000824044"/>
    </source>
</evidence>
<evidence type="ECO:0000259" key="8">
    <source>
        <dbReference type="PROSITE" id="PS50901"/>
    </source>
</evidence>
<accession>A0A9D2DWM7</accession>
<reference evidence="9" key="1">
    <citation type="journal article" date="2021" name="PeerJ">
        <title>Extensive microbial diversity within the chicken gut microbiome revealed by metagenomics and culture.</title>
        <authorList>
            <person name="Gilroy R."/>
            <person name="Ravi A."/>
            <person name="Getino M."/>
            <person name="Pursley I."/>
            <person name="Horton D.L."/>
            <person name="Alikhan N.F."/>
            <person name="Baker D."/>
            <person name="Gharbi K."/>
            <person name="Hall N."/>
            <person name="Watson M."/>
            <person name="Adriaenssens E.M."/>
            <person name="Foster-Nyarko E."/>
            <person name="Jarju S."/>
            <person name="Secka A."/>
            <person name="Antonio M."/>
            <person name="Oren A."/>
            <person name="Chaudhuri R.R."/>
            <person name="La Ragione R."/>
            <person name="Hildebrand F."/>
            <person name="Pallen M.J."/>
        </authorList>
    </citation>
    <scope>NUCLEOTIDE SEQUENCE</scope>
    <source>
        <strain evidence="9">CHK33-5263</strain>
    </source>
</reference>
<evidence type="ECO:0000256" key="3">
    <source>
        <dbReference type="ARBA" id="ARBA00022840"/>
    </source>
</evidence>
<comment type="similarity">
    <text evidence="1">Belongs to the FtsK/SpoIIIE/SftA family.</text>
</comment>
<feature type="transmembrane region" description="Helical" evidence="7">
    <location>
        <begin position="28"/>
        <end position="57"/>
    </location>
</feature>
<dbReference type="SUPFAM" id="SSF46785">
    <property type="entry name" value="Winged helix' DNA-binding domain"/>
    <property type="match status" value="1"/>
</dbReference>
<feature type="compositionally biased region" description="Acidic residues" evidence="6">
    <location>
        <begin position="648"/>
        <end position="657"/>
    </location>
</feature>
<feature type="transmembrane region" description="Helical" evidence="7">
    <location>
        <begin position="157"/>
        <end position="176"/>
    </location>
</feature>